<keyword evidence="4 6" id="KW-0472">Membrane</keyword>
<feature type="region of interest" description="Disordered" evidence="5">
    <location>
        <begin position="1"/>
        <end position="26"/>
    </location>
</feature>
<evidence type="ECO:0000256" key="6">
    <source>
        <dbReference type="SAM" id="Phobius"/>
    </source>
</evidence>
<name>A0A317CB49_9GAMM</name>
<evidence type="ECO:0000256" key="2">
    <source>
        <dbReference type="ARBA" id="ARBA00022692"/>
    </source>
</evidence>
<evidence type="ECO:0000256" key="1">
    <source>
        <dbReference type="ARBA" id="ARBA00004167"/>
    </source>
</evidence>
<feature type="transmembrane region" description="Helical" evidence="6">
    <location>
        <begin position="25"/>
        <end position="44"/>
    </location>
</feature>
<gene>
    <name evidence="7" type="ORF">DKT75_11070</name>
</gene>
<keyword evidence="7" id="KW-0282">Flagellum</keyword>
<keyword evidence="8" id="KW-1185">Reference proteome</keyword>
<protein>
    <submittedName>
        <fullName evidence="7">Flagellar biosynthesis protein FlgM</fullName>
    </submittedName>
</protein>
<evidence type="ECO:0000313" key="7">
    <source>
        <dbReference type="EMBL" id="PWQ95915.1"/>
    </source>
</evidence>
<keyword evidence="3 6" id="KW-1133">Transmembrane helix</keyword>
<sequence length="285" mass="31132">MRWKGRKQSTNIEDRRGGGSSRSKGGAKVGGVGFVVLLLIYLFTGQGQNFMDNMGGDASVISENNTNSQAGSGINDDGREFIAVVLKDTEDVWNPIFQQAGLRYQEPKVVLFEDSVRSACGLTSSAVGPFYCPGDLKVYLDLGFFSQLSQMGVRGDFAQAYVVAHEVGHHVQKLQGISDKVLQMQRRMSKVQANQMSVLLELQADCYAGIWARRQANYRLLEDGDLEEAINAAGNIGDDRIQQRSGGYVSPDSFTHGSSAQRIEWLKKGMLGGDVNSCDTFAGLR</sequence>
<keyword evidence="2 6" id="KW-0812">Transmembrane</keyword>
<keyword evidence="7" id="KW-0966">Cell projection</keyword>
<dbReference type="EMBL" id="QGKL01000031">
    <property type="protein sequence ID" value="PWQ95915.1"/>
    <property type="molecule type" value="Genomic_DNA"/>
</dbReference>
<proteinExistence type="predicted"/>
<evidence type="ECO:0000256" key="4">
    <source>
        <dbReference type="ARBA" id="ARBA00023136"/>
    </source>
</evidence>
<dbReference type="OrthoDB" id="9774900at2"/>
<keyword evidence="7" id="KW-0969">Cilium</keyword>
<accession>A0A317CB49</accession>
<comment type="subcellular location">
    <subcellularLocation>
        <location evidence="1">Membrane</location>
        <topology evidence="1">Single-pass membrane protein</topology>
    </subcellularLocation>
</comment>
<evidence type="ECO:0000256" key="3">
    <source>
        <dbReference type="ARBA" id="ARBA00022989"/>
    </source>
</evidence>
<dbReference type="PANTHER" id="PTHR30168">
    <property type="entry name" value="PUTATIVE MEMBRANE PROTEIN YPFJ"/>
    <property type="match status" value="1"/>
</dbReference>
<dbReference type="Proteomes" id="UP000245506">
    <property type="component" value="Unassembled WGS sequence"/>
</dbReference>
<dbReference type="RefSeq" id="WP_109823494.1">
    <property type="nucleotide sequence ID" value="NZ_QGKL01000031.1"/>
</dbReference>
<evidence type="ECO:0000256" key="5">
    <source>
        <dbReference type="SAM" id="MobiDB-lite"/>
    </source>
</evidence>
<dbReference type="GO" id="GO:0016020">
    <property type="term" value="C:membrane"/>
    <property type="evidence" value="ECO:0007669"/>
    <property type="project" value="UniProtKB-SubCell"/>
</dbReference>
<dbReference type="Pfam" id="PF04228">
    <property type="entry name" value="Zn_peptidase"/>
    <property type="match status" value="1"/>
</dbReference>
<comment type="caution">
    <text evidence="7">The sequence shown here is derived from an EMBL/GenBank/DDBJ whole genome shotgun (WGS) entry which is preliminary data.</text>
</comment>
<dbReference type="InterPro" id="IPR007343">
    <property type="entry name" value="Uncharacterised_pept_Zn_put"/>
</dbReference>
<reference evidence="7 8" key="1">
    <citation type="submission" date="2018-05" db="EMBL/GenBank/DDBJ databases">
        <title>Leucothrix arctica sp. nov., isolated from Arctic seawater.</title>
        <authorList>
            <person name="Choi A."/>
            <person name="Baek K."/>
        </authorList>
    </citation>
    <scope>NUCLEOTIDE SEQUENCE [LARGE SCALE GENOMIC DNA]</scope>
    <source>
        <strain evidence="7 8">IMCC9719</strain>
    </source>
</reference>
<dbReference type="PANTHER" id="PTHR30168:SF0">
    <property type="entry name" value="INNER MEMBRANE PROTEIN"/>
    <property type="match status" value="1"/>
</dbReference>
<dbReference type="AlphaFoldDB" id="A0A317CB49"/>
<organism evidence="7 8">
    <name type="scientific">Leucothrix arctica</name>
    <dbReference type="NCBI Taxonomy" id="1481894"/>
    <lineage>
        <taxon>Bacteria</taxon>
        <taxon>Pseudomonadati</taxon>
        <taxon>Pseudomonadota</taxon>
        <taxon>Gammaproteobacteria</taxon>
        <taxon>Thiotrichales</taxon>
        <taxon>Thiotrichaceae</taxon>
        <taxon>Leucothrix</taxon>
    </lineage>
</organism>
<evidence type="ECO:0000313" key="8">
    <source>
        <dbReference type="Proteomes" id="UP000245506"/>
    </source>
</evidence>